<dbReference type="GO" id="GO:0017126">
    <property type="term" value="P:nucleologenesis"/>
    <property type="evidence" value="ECO:0007669"/>
    <property type="project" value="TreeGrafter"/>
</dbReference>
<keyword evidence="3" id="KW-1185">Reference proteome</keyword>
<name>A0AAQ3Q2J9_9LILI</name>
<gene>
    <name evidence="2" type="ORF">Cni_G02867</name>
</gene>
<evidence type="ECO:0008006" key="4">
    <source>
        <dbReference type="Google" id="ProtNLM"/>
    </source>
</evidence>
<dbReference type="Pfam" id="PF11523">
    <property type="entry name" value="DUF3223"/>
    <property type="match status" value="1"/>
</dbReference>
<sequence length="224" mass="24773">MAEVVPENVHLPEGDEIVAEEVPVETGGAPQKREIVEGDEEGGASKRQKVEESVKEEGVNGVEGKVEVEGDLEMGDSGKEKEPVTASVGPKVFTSSDEMFFYFLNLLRSWSPNLDINKYEHMALLDLIQKGHSEPAKKIGEGIEAFQVRYHPTFKSRCFFLVRVDGTSDDFSFRKCVDNILPLPDHMKKQPASNNSFDNKNGGGRRGGGRRGGRGYGRRGGFRK</sequence>
<dbReference type="InterPro" id="IPR044673">
    <property type="entry name" value="DCL-like"/>
</dbReference>
<evidence type="ECO:0000256" key="1">
    <source>
        <dbReference type="SAM" id="MobiDB-lite"/>
    </source>
</evidence>
<accession>A0AAQ3Q2J9</accession>
<dbReference type="GO" id="GO:0005634">
    <property type="term" value="C:nucleus"/>
    <property type="evidence" value="ECO:0007669"/>
    <property type="project" value="TreeGrafter"/>
</dbReference>
<dbReference type="Gene3D" id="3.10.450.40">
    <property type="match status" value="1"/>
</dbReference>
<feature type="region of interest" description="Disordered" evidence="1">
    <location>
        <begin position="1"/>
        <end position="62"/>
    </location>
</feature>
<evidence type="ECO:0000313" key="3">
    <source>
        <dbReference type="Proteomes" id="UP001327560"/>
    </source>
</evidence>
<protein>
    <recommendedName>
        <fullName evidence="4">EMB514</fullName>
    </recommendedName>
</protein>
<organism evidence="2 3">
    <name type="scientific">Canna indica</name>
    <name type="common">Indian-shot</name>
    <dbReference type="NCBI Taxonomy" id="4628"/>
    <lineage>
        <taxon>Eukaryota</taxon>
        <taxon>Viridiplantae</taxon>
        <taxon>Streptophyta</taxon>
        <taxon>Embryophyta</taxon>
        <taxon>Tracheophyta</taxon>
        <taxon>Spermatophyta</taxon>
        <taxon>Magnoliopsida</taxon>
        <taxon>Liliopsida</taxon>
        <taxon>Zingiberales</taxon>
        <taxon>Cannaceae</taxon>
        <taxon>Canna</taxon>
    </lineage>
</organism>
<dbReference type="GO" id="GO:0009658">
    <property type="term" value="P:chloroplast organization"/>
    <property type="evidence" value="ECO:0007669"/>
    <property type="project" value="TreeGrafter"/>
</dbReference>
<proteinExistence type="predicted"/>
<dbReference type="GO" id="GO:0009507">
    <property type="term" value="C:chloroplast"/>
    <property type="evidence" value="ECO:0007669"/>
    <property type="project" value="TreeGrafter"/>
</dbReference>
<dbReference type="Proteomes" id="UP001327560">
    <property type="component" value="Chromosome 1"/>
</dbReference>
<dbReference type="PANTHER" id="PTHR33415:SF12">
    <property type="entry name" value="PROTEIN EMBRYO DEFECTIVE 514"/>
    <property type="match status" value="1"/>
</dbReference>
<evidence type="ECO:0000313" key="2">
    <source>
        <dbReference type="EMBL" id="WOK94165.1"/>
    </source>
</evidence>
<dbReference type="AlphaFoldDB" id="A0AAQ3Q2J9"/>
<dbReference type="PANTHER" id="PTHR33415">
    <property type="entry name" value="PROTEIN EMBRYO DEFECTIVE 514"/>
    <property type="match status" value="1"/>
</dbReference>
<dbReference type="FunFam" id="3.10.450.40:FF:000016">
    <property type="entry name" value="Predicted protein"/>
    <property type="match status" value="1"/>
</dbReference>
<dbReference type="GO" id="GO:1901259">
    <property type="term" value="P:chloroplast rRNA processing"/>
    <property type="evidence" value="ECO:0007669"/>
    <property type="project" value="TreeGrafter"/>
</dbReference>
<feature type="region of interest" description="Disordered" evidence="1">
    <location>
        <begin position="184"/>
        <end position="224"/>
    </location>
</feature>
<dbReference type="EMBL" id="CP136890">
    <property type="protein sequence ID" value="WOK94165.1"/>
    <property type="molecule type" value="Genomic_DNA"/>
</dbReference>
<reference evidence="2 3" key="1">
    <citation type="submission" date="2023-10" db="EMBL/GenBank/DDBJ databases">
        <title>Chromosome-scale genome assembly provides insights into flower coloration mechanisms of Canna indica.</title>
        <authorList>
            <person name="Li C."/>
        </authorList>
    </citation>
    <scope>NUCLEOTIDE SEQUENCE [LARGE SCALE GENOMIC DNA]</scope>
    <source>
        <tissue evidence="2">Flower</tissue>
    </source>
</reference>
<feature type="compositionally biased region" description="Acidic residues" evidence="1">
    <location>
        <begin position="14"/>
        <end position="23"/>
    </location>
</feature>
<feature type="compositionally biased region" description="Basic residues" evidence="1">
    <location>
        <begin position="207"/>
        <end position="224"/>
    </location>
</feature>
<feature type="compositionally biased region" description="Basic and acidic residues" evidence="1">
    <location>
        <begin position="48"/>
        <end position="62"/>
    </location>
</feature>